<feature type="non-terminal residue" evidence="3">
    <location>
        <position position="1"/>
    </location>
</feature>
<evidence type="ECO:0000259" key="2">
    <source>
        <dbReference type="Pfam" id="PF04492"/>
    </source>
</evidence>
<dbReference type="Pfam" id="PF04492">
    <property type="entry name" value="Phage_rep_O"/>
    <property type="match status" value="1"/>
</dbReference>
<accession>X0YUK9</accession>
<proteinExistence type="predicted"/>
<dbReference type="AlphaFoldDB" id="X0YUK9"/>
<protein>
    <recommendedName>
        <fullName evidence="2">Bacteriophage lambda Replication protein O N-terminal domain-containing protein</fullName>
    </recommendedName>
</protein>
<name>X0YUK9_9ZZZZ</name>
<dbReference type="InterPro" id="IPR006497">
    <property type="entry name" value="Phage_lambda_VrpO_N"/>
</dbReference>
<organism evidence="3">
    <name type="scientific">marine sediment metagenome</name>
    <dbReference type="NCBI Taxonomy" id="412755"/>
    <lineage>
        <taxon>unclassified sequences</taxon>
        <taxon>metagenomes</taxon>
        <taxon>ecological metagenomes</taxon>
    </lineage>
</organism>
<evidence type="ECO:0000256" key="1">
    <source>
        <dbReference type="SAM" id="MobiDB-lite"/>
    </source>
</evidence>
<feature type="compositionally biased region" description="Basic residues" evidence="1">
    <location>
        <begin position="131"/>
        <end position="140"/>
    </location>
</feature>
<dbReference type="EMBL" id="BARS01052178">
    <property type="protein sequence ID" value="GAG51978.1"/>
    <property type="molecule type" value="Genomic_DNA"/>
</dbReference>
<sequence length="233" mass="27432">RVTLSPFRIMAAPQTENGYLKIAMEIVEALARHRIPGQEMQLIWVLLRKTWGWNKKADHISLSQYAKLTGIDRSKCSHLLQSLVTKNIIKKGGDQKVNSNITKYRFNKDYETWKTSDQKVTGGDQKVNKVSPKRSTKPVTKRSPTIDNIDTIQYIMSELLFSLIKKRRETFKKPDLNKWSKHIDLMIRVDKRDPEEIEKIIQWCQRDDFWQNNILSTDKLRKQYDILAIQMDK</sequence>
<comment type="caution">
    <text evidence="3">The sequence shown here is derived from an EMBL/GenBank/DDBJ whole genome shotgun (WGS) entry which is preliminary data.</text>
</comment>
<dbReference type="GO" id="GO:0006260">
    <property type="term" value="P:DNA replication"/>
    <property type="evidence" value="ECO:0007669"/>
    <property type="project" value="InterPro"/>
</dbReference>
<feature type="non-terminal residue" evidence="3">
    <location>
        <position position="233"/>
    </location>
</feature>
<feature type="domain" description="Bacteriophage lambda Replication protein O N-terminal" evidence="2">
    <location>
        <begin position="14"/>
        <end position="104"/>
    </location>
</feature>
<dbReference type="NCBIfam" id="TIGR01610">
    <property type="entry name" value="phage_O_Nterm"/>
    <property type="match status" value="1"/>
</dbReference>
<dbReference type="Gene3D" id="1.10.10.10">
    <property type="entry name" value="Winged helix-like DNA-binding domain superfamily/Winged helix DNA-binding domain"/>
    <property type="match status" value="1"/>
</dbReference>
<dbReference type="InterPro" id="IPR036388">
    <property type="entry name" value="WH-like_DNA-bd_sf"/>
</dbReference>
<gene>
    <name evidence="3" type="ORF">S01H1_77616</name>
</gene>
<evidence type="ECO:0000313" key="3">
    <source>
        <dbReference type="EMBL" id="GAG51978.1"/>
    </source>
</evidence>
<reference evidence="3" key="1">
    <citation type="journal article" date="2014" name="Front. Microbiol.">
        <title>High frequency of phylogenetically diverse reductive dehalogenase-homologous genes in deep subseafloor sedimentary metagenomes.</title>
        <authorList>
            <person name="Kawai M."/>
            <person name="Futagami T."/>
            <person name="Toyoda A."/>
            <person name="Takaki Y."/>
            <person name="Nishi S."/>
            <person name="Hori S."/>
            <person name="Arai W."/>
            <person name="Tsubouchi T."/>
            <person name="Morono Y."/>
            <person name="Uchiyama I."/>
            <person name="Ito T."/>
            <person name="Fujiyama A."/>
            <person name="Inagaki F."/>
            <person name="Takami H."/>
        </authorList>
    </citation>
    <scope>NUCLEOTIDE SEQUENCE</scope>
    <source>
        <strain evidence="3">Expedition CK06-06</strain>
    </source>
</reference>
<feature type="region of interest" description="Disordered" evidence="1">
    <location>
        <begin position="122"/>
        <end position="142"/>
    </location>
</feature>